<name>A0ABU8RFU2_9ACTN</name>
<evidence type="ECO:0000313" key="3">
    <source>
        <dbReference type="Proteomes" id="UP001387100"/>
    </source>
</evidence>
<accession>A0ABU8RFU2</accession>
<feature type="region of interest" description="Disordered" evidence="1">
    <location>
        <begin position="15"/>
        <end position="39"/>
    </location>
</feature>
<gene>
    <name evidence="2" type="ORF">WDZ17_01270</name>
</gene>
<dbReference type="RefSeq" id="WP_339573315.1">
    <property type="nucleotide sequence ID" value="NZ_JBBIAA010000001.1"/>
</dbReference>
<dbReference type="EMBL" id="JBBIAA010000001">
    <property type="protein sequence ID" value="MEJ5943925.1"/>
    <property type="molecule type" value="Genomic_DNA"/>
</dbReference>
<organism evidence="2 3">
    <name type="scientific">Pseudokineococcus basanitobsidens</name>
    <dbReference type="NCBI Taxonomy" id="1926649"/>
    <lineage>
        <taxon>Bacteria</taxon>
        <taxon>Bacillati</taxon>
        <taxon>Actinomycetota</taxon>
        <taxon>Actinomycetes</taxon>
        <taxon>Kineosporiales</taxon>
        <taxon>Kineosporiaceae</taxon>
        <taxon>Pseudokineococcus</taxon>
    </lineage>
</organism>
<evidence type="ECO:0000256" key="1">
    <source>
        <dbReference type="SAM" id="MobiDB-lite"/>
    </source>
</evidence>
<proteinExistence type="predicted"/>
<feature type="compositionally biased region" description="Basic and acidic residues" evidence="1">
    <location>
        <begin position="15"/>
        <end position="24"/>
    </location>
</feature>
<reference evidence="2 3" key="1">
    <citation type="journal article" date="2017" name="Int. J. Syst. Evol. Microbiol.">
        <title>Pseudokineococcus basanitobsidens sp. nov., isolated from volcanic rock.</title>
        <authorList>
            <person name="Lee D.W."/>
            <person name="Park M.Y."/>
            <person name="Kim J.J."/>
            <person name="Kim B.S."/>
        </authorList>
    </citation>
    <scope>NUCLEOTIDE SEQUENCE [LARGE SCALE GENOMIC DNA]</scope>
    <source>
        <strain evidence="2 3">DSM 103726</strain>
    </source>
</reference>
<dbReference type="Proteomes" id="UP001387100">
    <property type="component" value="Unassembled WGS sequence"/>
</dbReference>
<sequence>MGGGWSSSRAADFRRSLAGAHDHDEPDDEPGSARGSRRGSHCWVLMPDEEPMPGVVAAWRRDPSGAWEGRVAYLLGDGGTSGVVLGWLPASCLRPYRS</sequence>
<keyword evidence="3" id="KW-1185">Reference proteome</keyword>
<protein>
    <submittedName>
        <fullName evidence="2">Uncharacterized protein</fullName>
    </submittedName>
</protein>
<evidence type="ECO:0000313" key="2">
    <source>
        <dbReference type="EMBL" id="MEJ5943925.1"/>
    </source>
</evidence>
<comment type="caution">
    <text evidence="2">The sequence shown here is derived from an EMBL/GenBank/DDBJ whole genome shotgun (WGS) entry which is preliminary data.</text>
</comment>